<accession>A0A382BNL6</accession>
<protein>
    <recommendedName>
        <fullName evidence="3">citrate synthase (unknown stereospecificity)</fullName>
        <ecNumber evidence="3">2.3.3.16</ecNumber>
    </recommendedName>
</protein>
<dbReference type="InterPro" id="IPR019810">
    <property type="entry name" value="Citrate_synthase_AS"/>
</dbReference>
<dbReference type="UniPathway" id="UPA00223">
    <property type="reaction ID" value="UER00717"/>
</dbReference>
<sequence length="430" mass="48111">MSDSARLQLGDKNYDLPIVVGSEDEHAIDISKLRAETGYITLDEGYGNTGACQSAITYIDGEKGILRYRGIPIETLAEHSSFIEVAYLLIWGSLPTKSQLDTFSDLMTKHSFLREQIRHHFEVFPPGSPPMAVLSAALNSLACFYPELLDTEDVDVFEEAAARIISKVRTIAAYSYKHDMGHYLVYPHPDKGFCENFLHMMFSEPYKDYEPDPALVRALDVLLLLHADHEQNCSTSTVRMVGSSGANLFASVAAGVSALWGPLHGGANVAVVDMLETILAQGISMKDYVQQVKDKKAGIRLMGFGHRVYKNFDPRAKIIRKQAKNVLASLDIKDPLLGLAEELEGVALEDDYFIERKLYPNVDFYSGVILRALGIPTRMFTVMFAIGRMPGWIAQWYEDRFITHGKIQRPRQVYTGPTELCYVPLEERSG</sequence>
<dbReference type="InterPro" id="IPR036969">
    <property type="entry name" value="Citrate_synthase_sf"/>
</dbReference>
<dbReference type="PRINTS" id="PR00143">
    <property type="entry name" value="CITRTSNTHASE"/>
</dbReference>
<dbReference type="GO" id="GO:0006099">
    <property type="term" value="P:tricarboxylic acid cycle"/>
    <property type="evidence" value="ECO:0007669"/>
    <property type="project" value="UniProtKB-UniPathway"/>
</dbReference>
<keyword evidence="4" id="KW-0816">Tricarboxylic acid cycle</keyword>
<dbReference type="PANTHER" id="PTHR42871">
    <property type="entry name" value="CITRATE SYNTHASE"/>
    <property type="match status" value="1"/>
</dbReference>
<dbReference type="Gene3D" id="1.10.580.10">
    <property type="entry name" value="Citrate Synthase, domain 1"/>
    <property type="match status" value="1"/>
</dbReference>
<comment type="similarity">
    <text evidence="2">Belongs to the citrate synthase family.</text>
</comment>
<dbReference type="AlphaFoldDB" id="A0A382BNL6"/>
<dbReference type="SUPFAM" id="SSF48256">
    <property type="entry name" value="Citrate synthase"/>
    <property type="match status" value="1"/>
</dbReference>
<dbReference type="CDD" id="cd06114">
    <property type="entry name" value="EcCS_like"/>
    <property type="match status" value="1"/>
</dbReference>
<proteinExistence type="inferred from homology"/>
<evidence type="ECO:0000256" key="3">
    <source>
        <dbReference type="ARBA" id="ARBA00012972"/>
    </source>
</evidence>
<reference evidence="6" key="1">
    <citation type="submission" date="2018-05" db="EMBL/GenBank/DDBJ databases">
        <authorList>
            <person name="Lanie J.A."/>
            <person name="Ng W.-L."/>
            <person name="Kazmierczak K.M."/>
            <person name="Andrzejewski T.M."/>
            <person name="Davidsen T.M."/>
            <person name="Wayne K.J."/>
            <person name="Tettelin H."/>
            <person name="Glass J.I."/>
            <person name="Rusch D."/>
            <person name="Podicherti R."/>
            <person name="Tsui H.-C.T."/>
            <person name="Winkler M.E."/>
        </authorList>
    </citation>
    <scope>NUCLEOTIDE SEQUENCE</scope>
</reference>
<dbReference type="InterPro" id="IPR016143">
    <property type="entry name" value="Citrate_synth-like_sm_a-sub"/>
</dbReference>
<dbReference type="InterPro" id="IPR002020">
    <property type="entry name" value="Citrate_synthase"/>
</dbReference>
<name>A0A382BNL6_9ZZZZ</name>
<comment type="pathway">
    <text evidence="1">Carbohydrate metabolism; tricarboxylic acid cycle; isocitrate from oxaloacetate: step 1/2.</text>
</comment>
<dbReference type="NCBIfam" id="TIGR01798">
    <property type="entry name" value="cit_synth_I"/>
    <property type="match status" value="1"/>
</dbReference>
<dbReference type="Gene3D" id="2.20.28.60">
    <property type="match status" value="1"/>
</dbReference>
<dbReference type="FunFam" id="1.10.230.10:FF:000002">
    <property type="entry name" value="Citrate synthase"/>
    <property type="match status" value="1"/>
</dbReference>
<dbReference type="PANTHER" id="PTHR42871:SF1">
    <property type="entry name" value="CITRATE SYNTHASE"/>
    <property type="match status" value="1"/>
</dbReference>
<organism evidence="6">
    <name type="scientific">marine metagenome</name>
    <dbReference type="NCBI Taxonomy" id="408172"/>
    <lineage>
        <taxon>unclassified sequences</taxon>
        <taxon>metagenomes</taxon>
        <taxon>ecological metagenomes</taxon>
    </lineage>
</organism>
<dbReference type="EMBL" id="UINC01030661">
    <property type="protein sequence ID" value="SVB15416.1"/>
    <property type="molecule type" value="Genomic_DNA"/>
</dbReference>
<dbReference type="InterPro" id="IPR024176">
    <property type="entry name" value="Citrate_synthase_bac-typ"/>
</dbReference>
<dbReference type="InterPro" id="IPR010953">
    <property type="entry name" value="Citrate_synthase_typ-I"/>
</dbReference>
<evidence type="ECO:0000256" key="4">
    <source>
        <dbReference type="ARBA" id="ARBA00022532"/>
    </source>
</evidence>
<evidence type="ECO:0000256" key="5">
    <source>
        <dbReference type="ARBA" id="ARBA00022679"/>
    </source>
</evidence>
<gene>
    <name evidence="6" type="ORF">METZ01_LOCUS168270</name>
</gene>
<dbReference type="GO" id="GO:0036440">
    <property type="term" value="F:citrate synthase activity"/>
    <property type="evidence" value="ECO:0007669"/>
    <property type="project" value="UniProtKB-EC"/>
</dbReference>
<dbReference type="Pfam" id="PF00285">
    <property type="entry name" value="Citrate_synt"/>
    <property type="match status" value="1"/>
</dbReference>
<dbReference type="Gene3D" id="1.10.230.10">
    <property type="entry name" value="Cytochrome P450-Terp, domain 2"/>
    <property type="match status" value="1"/>
</dbReference>
<evidence type="ECO:0000256" key="2">
    <source>
        <dbReference type="ARBA" id="ARBA00010566"/>
    </source>
</evidence>
<keyword evidence="5" id="KW-0808">Transferase</keyword>
<dbReference type="InterPro" id="IPR016142">
    <property type="entry name" value="Citrate_synth-like_lrg_a-sub"/>
</dbReference>
<dbReference type="EC" id="2.3.3.16" evidence="3"/>
<evidence type="ECO:0000256" key="1">
    <source>
        <dbReference type="ARBA" id="ARBA00004751"/>
    </source>
</evidence>
<dbReference type="PROSITE" id="PS00480">
    <property type="entry name" value="CITRATE_SYNTHASE"/>
    <property type="match status" value="1"/>
</dbReference>
<dbReference type="GO" id="GO:0005737">
    <property type="term" value="C:cytoplasm"/>
    <property type="evidence" value="ECO:0007669"/>
    <property type="project" value="InterPro"/>
</dbReference>
<evidence type="ECO:0000313" key="6">
    <source>
        <dbReference type="EMBL" id="SVB15416.1"/>
    </source>
</evidence>
<dbReference type="NCBIfam" id="NF004126">
    <property type="entry name" value="PRK05614.1"/>
    <property type="match status" value="1"/>
</dbReference>
<dbReference type="PIRSF" id="PIRSF001369">
    <property type="entry name" value="Citrate_synth"/>
    <property type="match status" value="1"/>
</dbReference>